<evidence type="ECO:0000313" key="1">
    <source>
        <dbReference type="EMBL" id="BFM43332.1"/>
    </source>
</evidence>
<protein>
    <submittedName>
        <fullName evidence="1">Uncharacterized protein</fullName>
    </submittedName>
</protein>
<dbReference type="EMBL" id="AP031573">
    <property type="protein sequence ID" value="BFM43332.1"/>
    <property type="molecule type" value="Genomic_DNA"/>
</dbReference>
<dbReference type="AlphaFoldDB" id="A0AAT9H0Q9"/>
<reference evidence="1" key="1">
    <citation type="submission" date="2024-05" db="EMBL/GenBank/DDBJ databases">
        <title>Whole-Genome Sequence of CFS9, a Potential Fish Probiotic Isolated from the Body Surface of Silurus asotus.</title>
        <authorList>
            <person name="Kojima M."/>
            <person name="Tobioka K."/>
            <person name="Yokota K."/>
            <person name="Nakatani H."/>
            <person name="Hori K."/>
            <person name="Tamaru Y."/>
            <person name="Okazaki F."/>
        </authorList>
    </citation>
    <scope>NUCLEOTIDE SEQUENCE</scope>
    <source>
        <strain evidence="1">CFS9</strain>
    </source>
</reference>
<organism evidence="1">
    <name type="scientific">Flavobacterium sp. CFS9</name>
    <dbReference type="NCBI Taxonomy" id="3143118"/>
    <lineage>
        <taxon>Bacteria</taxon>
        <taxon>Pseudomonadati</taxon>
        <taxon>Bacteroidota</taxon>
        <taxon>Flavobacteriia</taxon>
        <taxon>Flavobacteriales</taxon>
        <taxon>Flavobacteriaceae</taxon>
        <taxon>Flavobacterium</taxon>
    </lineage>
</organism>
<sequence>MTTERSTDGDNPEITAKSARDNSIEISFSKEPFRVLGTGFKIKLMNSMIKPT</sequence>
<name>A0AAT9H0Q9_9FLAO</name>
<gene>
    <name evidence="1" type="ORF">CFS9_19730</name>
</gene>
<proteinExistence type="predicted"/>
<accession>A0AAT9H0Q9</accession>